<dbReference type="Gene3D" id="3.90.230.10">
    <property type="entry name" value="Creatinase/methionine aminopeptidase superfamily"/>
    <property type="match status" value="1"/>
</dbReference>
<dbReference type="GO" id="GO:0016787">
    <property type="term" value="F:hydrolase activity"/>
    <property type="evidence" value="ECO:0007669"/>
    <property type="project" value="UniProtKB-KW"/>
</dbReference>
<proteinExistence type="predicted"/>
<dbReference type="RefSeq" id="WP_214363299.1">
    <property type="nucleotide sequence ID" value="NZ_JAEKFT010000028.1"/>
</dbReference>
<dbReference type="SUPFAM" id="SSF53092">
    <property type="entry name" value="Creatinase/prolidase N-terminal domain"/>
    <property type="match status" value="1"/>
</dbReference>
<dbReference type="EC" id="3.5.4.44" evidence="3"/>
<dbReference type="PANTHER" id="PTHR46112">
    <property type="entry name" value="AMINOPEPTIDASE"/>
    <property type="match status" value="1"/>
</dbReference>
<dbReference type="InterPro" id="IPR036005">
    <property type="entry name" value="Creatinase/aminopeptidase-like"/>
</dbReference>
<feature type="domain" description="Peptidase M24" evidence="1">
    <location>
        <begin position="170"/>
        <end position="378"/>
    </location>
</feature>
<evidence type="ECO:0000259" key="1">
    <source>
        <dbReference type="Pfam" id="PF00557"/>
    </source>
</evidence>
<gene>
    <name evidence="3" type="primary">doeA</name>
    <name evidence="3" type="ORF">I8J34_19440</name>
</gene>
<dbReference type="SUPFAM" id="SSF55920">
    <property type="entry name" value="Creatinase/aminopeptidase"/>
    <property type="match status" value="1"/>
</dbReference>
<dbReference type="AlphaFoldDB" id="A0A944DI85"/>
<dbReference type="NCBIfam" id="TIGR02993">
    <property type="entry name" value="ectoine_eutD"/>
    <property type="match status" value="1"/>
</dbReference>
<keyword evidence="4" id="KW-1185">Reference proteome</keyword>
<dbReference type="Proteomes" id="UP000694660">
    <property type="component" value="Unassembled WGS sequence"/>
</dbReference>
<feature type="domain" description="Creatinase N-terminal" evidence="2">
    <location>
        <begin position="17"/>
        <end position="162"/>
    </location>
</feature>
<dbReference type="InterPro" id="IPR029149">
    <property type="entry name" value="Creatin/AminoP/Spt16_N"/>
</dbReference>
<dbReference type="InterPro" id="IPR014335">
    <property type="entry name" value="Ectoine_EutD"/>
</dbReference>
<accession>A0A944DI85</accession>
<dbReference type="Gene3D" id="3.40.350.10">
    <property type="entry name" value="Creatinase/prolidase N-terminal domain"/>
    <property type="match status" value="1"/>
</dbReference>
<dbReference type="InterPro" id="IPR000587">
    <property type="entry name" value="Creatinase_N"/>
</dbReference>
<evidence type="ECO:0000313" key="4">
    <source>
        <dbReference type="Proteomes" id="UP000694660"/>
    </source>
</evidence>
<dbReference type="InterPro" id="IPR050659">
    <property type="entry name" value="Peptidase_M24B"/>
</dbReference>
<dbReference type="Pfam" id="PF00557">
    <property type="entry name" value="Peptidase_M24"/>
    <property type="match status" value="1"/>
</dbReference>
<dbReference type="InterPro" id="IPR000994">
    <property type="entry name" value="Pept_M24"/>
</dbReference>
<dbReference type="CDD" id="cd01066">
    <property type="entry name" value="APP_MetAP"/>
    <property type="match status" value="1"/>
</dbReference>
<reference evidence="4" key="1">
    <citation type="journal article" date="2022" name="ISME J.">
        <title>Genetic and phylogenetic analysis of dissimilatory iodate-reducing bacteria identifies potential niches across the world's oceans.</title>
        <authorList>
            <person name="Reyes-Umana V."/>
            <person name="Henning Z."/>
            <person name="Lee K."/>
            <person name="Barnum T.P."/>
            <person name="Coates J.D."/>
        </authorList>
    </citation>
    <scope>NUCLEOTIDE SEQUENCE [LARGE SCALE GENOMIC DNA]</scope>
    <source>
        <strain evidence="4">IR12</strain>
    </source>
</reference>
<keyword evidence="3" id="KW-0378">Hydrolase</keyword>
<name>A0A944DI85_DENI1</name>
<evidence type="ECO:0000259" key="2">
    <source>
        <dbReference type="Pfam" id="PF01321"/>
    </source>
</evidence>
<comment type="caution">
    <text evidence="3">The sequence shown here is derived from an EMBL/GenBank/DDBJ whole genome shotgun (WGS) entry which is preliminary data.</text>
</comment>
<dbReference type="Pfam" id="PF01321">
    <property type="entry name" value="Creatinase_N"/>
    <property type="match status" value="1"/>
</dbReference>
<sequence>MTPDVKLPFERSEYAQRLAKTRAAMAKKGVDLLIVTDPANMNWLTGYDGWSFYVHQCVLVALEGEPLWFGRGMDGNGAARTAYIAPENILRYPDHYVMSTERHPMDYLSTEVIAARGWQAKRIGVEMDNYYFSAAAFASLQKHLPQATFVDTNGLVNWQRAVKSPQEIAYMRIAARIVEQMHAKIVEVIEPGMRKNELVAQIYSTAILGAEGHGGDYPSIVPMLPTGADAAAPHLTWDDSPMPADSGTFFEITGCYRRYHCPQSRTVYLGRPPKHFIEAEKAIIEGIEAGLDAARPGNTCEHIANAFFAVLKRYGIDKSSRCGYPIGASYPPDWGERTMSLRPGDTTVLQPGMTFHFMPGLWQDDWGLEITESILITDTGVEPLCNTPRKLFVKE</sequence>
<protein>
    <submittedName>
        <fullName evidence="3">Ectoine hydrolase DoeA</fullName>
        <ecNumber evidence="3">3.5.4.44</ecNumber>
    </submittedName>
</protein>
<dbReference type="EMBL" id="JAEKFT010000028">
    <property type="protein sequence ID" value="MBT0963363.1"/>
    <property type="molecule type" value="Genomic_DNA"/>
</dbReference>
<organism evidence="3 4">
    <name type="scientific">Denitromonas iodatirespirans</name>
    <dbReference type="NCBI Taxonomy" id="2795389"/>
    <lineage>
        <taxon>Bacteria</taxon>
        <taxon>Pseudomonadati</taxon>
        <taxon>Pseudomonadota</taxon>
        <taxon>Betaproteobacteria</taxon>
        <taxon>Rhodocyclales</taxon>
        <taxon>Zoogloeaceae</taxon>
        <taxon>Denitromonas</taxon>
    </lineage>
</organism>
<evidence type="ECO:0000313" key="3">
    <source>
        <dbReference type="EMBL" id="MBT0963363.1"/>
    </source>
</evidence>
<dbReference type="PANTHER" id="PTHR46112:SF2">
    <property type="entry name" value="XAA-PRO AMINOPEPTIDASE P-RELATED"/>
    <property type="match status" value="1"/>
</dbReference>